<dbReference type="OrthoDB" id="9807095at2"/>
<dbReference type="PANTHER" id="PTHR42974:SF1">
    <property type="entry name" value="TYPE-3 GLUTAMINE SYNTHETASE"/>
    <property type="match status" value="1"/>
</dbReference>
<dbReference type="EC" id="6.3.1.2" evidence="5"/>
<dbReference type="Pfam" id="PF18318">
    <property type="entry name" value="Gln-synt_C-ter"/>
    <property type="match status" value="1"/>
</dbReference>
<dbReference type="Pfam" id="PF12437">
    <property type="entry name" value="GSIII_N"/>
    <property type="match status" value="1"/>
</dbReference>
<evidence type="ECO:0000256" key="1">
    <source>
        <dbReference type="PROSITE-ProRule" id="PRU01330"/>
    </source>
</evidence>
<evidence type="ECO:0000259" key="4">
    <source>
        <dbReference type="PROSITE" id="PS51987"/>
    </source>
</evidence>
<dbReference type="PROSITE" id="PS51986">
    <property type="entry name" value="GS_BETA_GRASP"/>
    <property type="match status" value="1"/>
</dbReference>
<dbReference type="Gene3D" id="3.30.590.10">
    <property type="entry name" value="Glutamine synthetase/guanido kinase, catalytic domain"/>
    <property type="match status" value="1"/>
</dbReference>
<dbReference type="SMART" id="SM01230">
    <property type="entry name" value="Gln-synt_C"/>
    <property type="match status" value="1"/>
</dbReference>
<dbReference type="InterPro" id="IPR008146">
    <property type="entry name" value="Gln_synth_cat_dom"/>
</dbReference>
<dbReference type="RefSeq" id="WP_115270815.1">
    <property type="nucleotide sequence ID" value="NZ_UGGU01000003.1"/>
</dbReference>
<evidence type="ECO:0000313" key="6">
    <source>
        <dbReference type="Proteomes" id="UP000255328"/>
    </source>
</evidence>
<proteinExistence type="inferred from homology"/>
<dbReference type="SUPFAM" id="SSF55931">
    <property type="entry name" value="Glutamine synthetase/guanido kinase"/>
    <property type="match status" value="1"/>
</dbReference>
<dbReference type="Gene3D" id="1.20.120.1560">
    <property type="match status" value="1"/>
</dbReference>
<gene>
    <name evidence="5" type="primary">glnA</name>
    <name evidence="5" type="ORF">NCTC10723_01471</name>
</gene>
<sequence>MNTMLDVFGANYFSELELKSRVPSSVFKKFKAVQQGNAEMSLEVADVIANAVKSWATEKGATHFTHWFQPLTELTAEKHESFISVTSEGTIMSQFSGKDLIKGEADTSSFPNGGLRSTFEARGYTAWDTSSPMFIKGEGMTKSLYIPTAFVGYNGEALDKKVPLLRSIKSIEAQALRMQRLLGDFDTKHVNVTLGVEQEYFLVEKEFWDRRQDLALAGRTLFGNLPPKGQEMNDHYYGTIKERVEIFMAELDAELWKLGVMAKTKHNEVAPNQFEIALMFTSANVSVDQNHLAMDTIKKIANRHKLAALLHEKPFSGVNGSGKHCNWSLATDTGINLFDPDNLSAENLQFLLYTMAVIEGIDRYADILRACTATPGNDHRLGGHEAPPAVISIFLGEQLQELFENIGNASFLETSDINETINIGVRIPKIAKDLSDRNRTSPFAFTGNKFEFRMPGSSASASTPVFMINTIVADILREYADILEKTNPIQNINKYIIKLIKERYNLHKRVIFNGNGYESSWISKAKELGLSNLKNTIEGIPVYIREETIELFERNGVLSRNELYSRFKVYSDRYNKQTNIEISTAIRMARNEIYPCVIKYITNISQMINSVREALKEEEYIQFDKEHLIKVIGFKNQLKNCITELNEGLKVAMLISDEYERACYYNTELVPIFNQMRYVVDSLELLVDKTVWPIPTYYDLLFRL</sequence>
<organism evidence="5 6">
    <name type="scientific">Fusobacterium necrogenes</name>
    <dbReference type="NCBI Taxonomy" id="858"/>
    <lineage>
        <taxon>Bacteria</taxon>
        <taxon>Fusobacteriati</taxon>
        <taxon>Fusobacteriota</taxon>
        <taxon>Fusobacteriia</taxon>
        <taxon>Fusobacteriales</taxon>
        <taxon>Fusobacteriaceae</taxon>
        <taxon>Fusobacterium</taxon>
    </lineage>
</organism>
<keyword evidence="5" id="KW-0436">Ligase</keyword>
<dbReference type="PROSITE" id="PS51987">
    <property type="entry name" value="GS_CATALYTIC"/>
    <property type="match status" value="1"/>
</dbReference>
<protein>
    <submittedName>
        <fullName evidence="5">Glutamine synthetase</fullName>
        <ecNumber evidence="5">6.3.1.2</ecNumber>
    </submittedName>
</protein>
<evidence type="ECO:0000259" key="3">
    <source>
        <dbReference type="PROSITE" id="PS51986"/>
    </source>
</evidence>
<dbReference type="InterPro" id="IPR008147">
    <property type="entry name" value="Gln_synt_N"/>
</dbReference>
<dbReference type="Pfam" id="PF00120">
    <property type="entry name" value="Gln-synt_C"/>
    <property type="match status" value="1"/>
</dbReference>
<dbReference type="EMBL" id="UGGU01000003">
    <property type="protein sequence ID" value="STO32007.1"/>
    <property type="molecule type" value="Genomic_DNA"/>
</dbReference>
<dbReference type="PANTHER" id="PTHR42974">
    <property type="entry name" value="GLUTAMINE SYNTHETASE"/>
    <property type="match status" value="1"/>
</dbReference>
<dbReference type="PROSITE" id="PS00181">
    <property type="entry name" value="GLNA_ATP"/>
    <property type="match status" value="1"/>
</dbReference>
<feature type="domain" description="GS beta-grasp" evidence="3">
    <location>
        <begin position="62"/>
        <end position="155"/>
    </location>
</feature>
<accession>A0A377GYD0</accession>
<reference evidence="5 6" key="1">
    <citation type="submission" date="2018-06" db="EMBL/GenBank/DDBJ databases">
        <authorList>
            <consortium name="Pathogen Informatics"/>
            <person name="Doyle S."/>
        </authorList>
    </citation>
    <scope>NUCLEOTIDE SEQUENCE [LARGE SCALE GENOMIC DNA]</scope>
    <source>
        <strain evidence="5 6">NCTC10723</strain>
    </source>
</reference>
<dbReference type="InterPro" id="IPR040577">
    <property type="entry name" value="Gln-synt_C"/>
</dbReference>
<comment type="similarity">
    <text evidence="1 2">Belongs to the glutamine synthetase family.</text>
</comment>
<dbReference type="InterPro" id="IPR027303">
    <property type="entry name" value="Gln_synth_gly_rich_site"/>
</dbReference>
<dbReference type="InterPro" id="IPR022147">
    <property type="entry name" value="GSIII_N"/>
</dbReference>
<dbReference type="InterPro" id="IPR014746">
    <property type="entry name" value="Gln_synth/guanido_kin_cat_dom"/>
</dbReference>
<evidence type="ECO:0000313" key="5">
    <source>
        <dbReference type="EMBL" id="STO32007.1"/>
    </source>
</evidence>
<name>A0A377GYD0_9FUSO</name>
<dbReference type="Proteomes" id="UP000255328">
    <property type="component" value="Unassembled WGS sequence"/>
</dbReference>
<dbReference type="InterPro" id="IPR052725">
    <property type="entry name" value="GS_Type-3"/>
</dbReference>
<dbReference type="GO" id="GO:0004356">
    <property type="term" value="F:glutamine synthetase activity"/>
    <property type="evidence" value="ECO:0007669"/>
    <property type="project" value="UniProtKB-EC"/>
</dbReference>
<keyword evidence="6" id="KW-1185">Reference proteome</keyword>
<feature type="domain" description="GS catalytic" evidence="4">
    <location>
        <begin position="160"/>
        <end position="593"/>
    </location>
</feature>
<evidence type="ECO:0000256" key="2">
    <source>
        <dbReference type="RuleBase" id="RU000384"/>
    </source>
</evidence>
<dbReference type="GO" id="GO:0006542">
    <property type="term" value="P:glutamine biosynthetic process"/>
    <property type="evidence" value="ECO:0007669"/>
    <property type="project" value="InterPro"/>
</dbReference>
<dbReference type="AlphaFoldDB" id="A0A377GYD0"/>